<organism evidence="2 3">
    <name type="scientific">Pseudoscardovia radai</name>
    <dbReference type="NCBI Taxonomy" id="987066"/>
    <lineage>
        <taxon>Bacteria</taxon>
        <taxon>Bacillati</taxon>
        <taxon>Actinomycetota</taxon>
        <taxon>Actinomycetes</taxon>
        <taxon>Bifidobacteriales</taxon>
        <taxon>Bifidobacteriaceae</taxon>
        <taxon>Pseudoscardovia</taxon>
    </lineage>
</organism>
<dbReference type="Proteomes" id="UP000216725">
    <property type="component" value="Unassembled WGS sequence"/>
</dbReference>
<accession>A0A261EZ01</accession>
<feature type="region of interest" description="Disordered" evidence="1">
    <location>
        <begin position="153"/>
        <end position="172"/>
    </location>
</feature>
<dbReference type="RefSeq" id="WP_094660488.1">
    <property type="nucleotide sequence ID" value="NZ_MWWR01000005.1"/>
</dbReference>
<proteinExistence type="predicted"/>
<protein>
    <submittedName>
        <fullName evidence="2">DivIVA domain-containing protein</fullName>
    </submittedName>
</protein>
<sequence length="210" mass="22065">MDKLTSRETHRQVFKVTQLKEGYDMKTIDSLLDKITESLRAYETGHPEFATIRAAYLDVVDIPTARFTPVYNAGQVDDFLDRAKRTLADYEARAASASYGAGAVGGAVGSGAVGGAAGSAAGAAPTSYASQASSYASPAPMVAPDARSGYGAAAGESYDMPPRDGGAPAGSGELLLRLPVHDCTALQRMADERGESVNELVHEWVSSWSR</sequence>
<evidence type="ECO:0000313" key="3">
    <source>
        <dbReference type="Proteomes" id="UP000216725"/>
    </source>
</evidence>
<keyword evidence="3" id="KW-1185">Reference proteome</keyword>
<evidence type="ECO:0000256" key="1">
    <source>
        <dbReference type="SAM" id="MobiDB-lite"/>
    </source>
</evidence>
<name>A0A261EZ01_9BIFI</name>
<reference evidence="2 3" key="1">
    <citation type="journal article" date="2017" name="BMC Genomics">
        <title>Comparative genomic and phylogenomic analyses of the Bifidobacteriaceae family.</title>
        <authorList>
            <person name="Lugli G.A."/>
            <person name="Milani C."/>
            <person name="Turroni F."/>
            <person name="Duranti S."/>
            <person name="Mancabelli L."/>
            <person name="Mangifesta M."/>
            <person name="Ferrario C."/>
            <person name="Modesto M."/>
            <person name="Mattarelli P."/>
            <person name="Jiri K."/>
            <person name="van Sinderen D."/>
            <person name="Ventura M."/>
        </authorList>
    </citation>
    <scope>NUCLEOTIDE SEQUENCE [LARGE SCALE GENOMIC DNA]</scope>
    <source>
        <strain evidence="2 3">DSM 24742</strain>
    </source>
</reference>
<evidence type="ECO:0000313" key="2">
    <source>
        <dbReference type="EMBL" id="OZG52099.1"/>
    </source>
</evidence>
<dbReference type="EMBL" id="MWWR01000005">
    <property type="protein sequence ID" value="OZG52099.1"/>
    <property type="molecule type" value="Genomic_DNA"/>
</dbReference>
<dbReference type="AlphaFoldDB" id="A0A261EZ01"/>
<dbReference type="OrthoDB" id="5198800at2"/>
<comment type="caution">
    <text evidence="2">The sequence shown here is derived from an EMBL/GenBank/DDBJ whole genome shotgun (WGS) entry which is preliminary data.</text>
</comment>
<gene>
    <name evidence="2" type="ORF">PSRA_0649</name>
</gene>